<comment type="similarity">
    <text evidence="2">Belongs to the glutamate-gated ion channel (TC 1.A.10.1) family.</text>
</comment>
<accession>A0A7R8X9M1</accession>
<comment type="subcellular location">
    <subcellularLocation>
        <location evidence="1">Membrane</location>
        <topology evidence="1">Multi-pass membrane protein</topology>
    </subcellularLocation>
</comment>
<proteinExistence type="inferred from homology"/>
<dbReference type="Pfam" id="PF00060">
    <property type="entry name" value="Lig_chan"/>
    <property type="match status" value="1"/>
</dbReference>
<dbReference type="InterPro" id="IPR001320">
    <property type="entry name" value="Iontro_rcpt_C"/>
</dbReference>
<dbReference type="SMART" id="SM00918">
    <property type="entry name" value="Lig_chan-Glu_bd"/>
    <property type="match status" value="1"/>
</dbReference>
<evidence type="ECO:0000256" key="4">
    <source>
        <dbReference type="ARBA" id="ARBA00022692"/>
    </source>
</evidence>
<name>A0A7R8X9M1_9CRUS</name>
<keyword evidence="10" id="KW-1071">Ligand-gated ion channel</keyword>
<dbReference type="GO" id="GO:0016020">
    <property type="term" value="C:membrane"/>
    <property type="evidence" value="ECO:0007669"/>
    <property type="project" value="UniProtKB-SubCell"/>
</dbReference>
<feature type="transmembrane region" description="Helical" evidence="12">
    <location>
        <begin position="223"/>
        <end position="241"/>
    </location>
</feature>
<dbReference type="Gene3D" id="3.40.190.10">
    <property type="entry name" value="Periplasmic binding protein-like II"/>
    <property type="match status" value="2"/>
</dbReference>
<keyword evidence="11" id="KW-0407">Ion channel</keyword>
<evidence type="ECO:0000259" key="15">
    <source>
        <dbReference type="SMART" id="SM00918"/>
    </source>
</evidence>
<evidence type="ECO:0000256" key="9">
    <source>
        <dbReference type="ARBA" id="ARBA00023180"/>
    </source>
</evidence>
<dbReference type="OrthoDB" id="5984008at2759"/>
<dbReference type="GO" id="GO:0015276">
    <property type="term" value="F:ligand-gated monoatomic ion channel activity"/>
    <property type="evidence" value="ECO:0007669"/>
    <property type="project" value="InterPro"/>
</dbReference>
<keyword evidence="4 12" id="KW-0812">Transmembrane</keyword>
<keyword evidence="7 12" id="KW-0472">Membrane</keyword>
<evidence type="ECO:0000256" key="8">
    <source>
        <dbReference type="ARBA" id="ARBA00023170"/>
    </source>
</evidence>
<evidence type="ECO:0000259" key="14">
    <source>
        <dbReference type="SMART" id="SM00079"/>
    </source>
</evidence>
<dbReference type="SUPFAM" id="SSF53850">
    <property type="entry name" value="Periplasmic binding protein-like II"/>
    <property type="match status" value="1"/>
</dbReference>
<evidence type="ECO:0000256" key="12">
    <source>
        <dbReference type="SAM" id="Phobius"/>
    </source>
</evidence>
<dbReference type="PANTHER" id="PTHR18966">
    <property type="entry name" value="IONOTROPIC GLUTAMATE RECEPTOR"/>
    <property type="match status" value="1"/>
</dbReference>
<keyword evidence="6" id="KW-0406">Ion transport</keyword>
<feature type="transmembrane region" description="Helical" evidence="12">
    <location>
        <begin position="444"/>
        <end position="467"/>
    </location>
</feature>
<keyword evidence="3" id="KW-0813">Transport</keyword>
<reference evidence="16" key="1">
    <citation type="submission" date="2020-11" db="EMBL/GenBank/DDBJ databases">
        <authorList>
            <person name="Tran Van P."/>
        </authorList>
    </citation>
    <scope>NUCLEOTIDE SEQUENCE</scope>
</reference>
<dbReference type="Proteomes" id="UP000677054">
    <property type="component" value="Unassembled WGS sequence"/>
</dbReference>
<feature type="signal peptide" evidence="13">
    <location>
        <begin position="1"/>
        <end position="21"/>
    </location>
</feature>
<dbReference type="InterPro" id="IPR019594">
    <property type="entry name" value="Glu/Gly-bd"/>
</dbReference>
<evidence type="ECO:0000256" key="1">
    <source>
        <dbReference type="ARBA" id="ARBA00004141"/>
    </source>
</evidence>
<evidence type="ECO:0000256" key="13">
    <source>
        <dbReference type="SAM" id="SignalP"/>
    </source>
</evidence>
<evidence type="ECO:0000256" key="10">
    <source>
        <dbReference type="ARBA" id="ARBA00023286"/>
    </source>
</evidence>
<dbReference type="Pfam" id="PF10613">
    <property type="entry name" value="Lig_chan-Glu_bd"/>
    <property type="match status" value="2"/>
</dbReference>
<evidence type="ECO:0000256" key="5">
    <source>
        <dbReference type="ARBA" id="ARBA00022989"/>
    </source>
</evidence>
<gene>
    <name evidence="16" type="ORF">DSTB1V02_LOCUS5322</name>
</gene>
<evidence type="ECO:0000256" key="2">
    <source>
        <dbReference type="ARBA" id="ARBA00008685"/>
    </source>
</evidence>
<keyword evidence="5 12" id="KW-1133">Transmembrane helix</keyword>
<feature type="chain" id="PRO_5036209097" evidence="13">
    <location>
        <begin position="22"/>
        <end position="736"/>
    </location>
</feature>
<dbReference type="InterPro" id="IPR015683">
    <property type="entry name" value="Ionotropic_Glu_rcpt"/>
</dbReference>
<feature type="transmembrane region" description="Helical" evidence="12">
    <location>
        <begin position="183"/>
        <end position="203"/>
    </location>
</feature>
<feature type="domain" description="Ionotropic glutamate receptor C-terminal" evidence="14">
    <location>
        <begin position="36"/>
        <end position="420"/>
    </location>
</feature>
<protein>
    <submittedName>
        <fullName evidence="16">Uncharacterized protein</fullName>
    </submittedName>
</protein>
<evidence type="ECO:0000313" key="17">
    <source>
        <dbReference type="Proteomes" id="UP000677054"/>
    </source>
</evidence>
<evidence type="ECO:0000256" key="3">
    <source>
        <dbReference type="ARBA" id="ARBA00022448"/>
    </source>
</evidence>
<evidence type="ECO:0000256" key="6">
    <source>
        <dbReference type="ARBA" id="ARBA00023065"/>
    </source>
</evidence>
<dbReference type="Gene3D" id="1.10.287.70">
    <property type="match status" value="1"/>
</dbReference>
<dbReference type="AlphaFoldDB" id="A0A7R8X9M1"/>
<keyword evidence="13" id="KW-0732">Signal</keyword>
<dbReference type="EMBL" id="CAJPEV010000855">
    <property type="protein sequence ID" value="CAG0889113.1"/>
    <property type="molecule type" value="Genomic_DNA"/>
</dbReference>
<evidence type="ECO:0000256" key="7">
    <source>
        <dbReference type="ARBA" id="ARBA00023136"/>
    </source>
</evidence>
<evidence type="ECO:0000256" key="11">
    <source>
        <dbReference type="ARBA" id="ARBA00023303"/>
    </source>
</evidence>
<keyword evidence="8" id="KW-0675">Receptor</keyword>
<organism evidence="16">
    <name type="scientific">Darwinula stevensoni</name>
    <dbReference type="NCBI Taxonomy" id="69355"/>
    <lineage>
        <taxon>Eukaryota</taxon>
        <taxon>Metazoa</taxon>
        <taxon>Ecdysozoa</taxon>
        <taxon>Arthropoda</taxon>
        <taxon>Crustacea</taxon>
        <taxon>Oligostraca</taxon>
        <taxon>Ostracoda</taxon>
        <taxon>Podocopa</taxon>
        <taxon>Podocopida</taxon>
        <taxon>Darwinulocopina</taxon>
        <taxon>Darwinuloidea</taxon>
        <taxon>Darwinulidae</taxon>
        <taxon>Darwinula</taxon>
    </lineage>
</organism>
<dbReference type="SMART" id="SM00079">
    <property type="entry name" value="PBPe"/>
    <property type="match status" value="1"/>
</dbReference>
<feature type="domain" description="Ionotropic glutamate receptor L-glutamate and glycine-binding" evidence="15">
    <location>
        <begin position="46"/>
        <end position="109"/>
    </location>
</feature>
<dbReference type="EMBL" id="LR900372">
    <property type="protein sequence ID" value="CAD7245449.1"/>
    <property type="molecule type" value="Genomic_DNA"/>
</dbReference>
<evidence type="ECO:0000313" key="16">
    <source>
        <dbReference type="EMBL" id="CAD7245449.1"/>
    </source>
</evidence>
<keyword evidence="17" id="KW-1185">Reference proteome</keyword>
<keyword evidence="9" id="KW-0325">Glycoprotein</keyword>
<sequence>MKVAGNSLYLVCLFASGIVSGEMQRSERRERESLPLLKVLSLLDPPYLMISGEDFFTNTKYEGVLVDLLDQLGDLVGFQYKIELVKDGTYGYYNHATQTWTGLVGGVIAGKVAMQTWSLATLLIEDDESMDQEGDMAAASLTISSARMEVVEFTKPWMYSGISVLYKHLPVDSGSGWMFLRPFTLSTWIAVAIMYVAVSLAYWAVARCSPEERRRSTVSGEPVFGIFNTFWVAFTPLLLRGNQEMPQALSTRLLTGIWWCFSLLILVLYSTMVAKEFTTAHYRPKVTSWKDLADGVVNFGAIKRSSTVKYFQDSRIPEYQKISDFLASHPEFLTSGSTDGTRRVLENPGTYAFLTETTTAEYLAATLCQDLVVVGPEFQRRAFGFALKKGSTWTDKMSKGILQLQEQGALHAIYRKYWKDRSKCPDTTKQFDQPQLDLPHLGGIFVALGISIFLSLLVAFLEVLLYVRKRDPTQWPDEELQGVHFNTSNEGASVILCLCIRLSINLIYELNYHRYLINLTKTIIGPDGNIPCSSRSILRGPHQKVISYSLYGPMGKPRAEASYEKLIFEIPDSAKTWYPGWVVRIYTNYSREDENATSWMRTIEDKFPSVDFCHVASLPGLSGDIQRVQSNGRVWRFLPMMDPLVDIFVSRDSDSPLSEREAAAVKEWLESKYIFHAMRDHPHHWQPAFAGGHHSNKYTEEDIHLLPNPPGRWTFCKAHPPSAIDQNNRTFETSST</sequence>
<feature type="transmembrane region" description="Helical" evidence="12">
    <location>
        <begin position="253"/>
        <end position="274"/>
    </location>
</feature>